<gene>
    <name evidence="4" type="ORF">JTE90_004484</name>
</gene>
<organism evidence="4 5">
    <name type="scientific">Oedothorax gibbosus</name>
    <dbReference type="NCBI Taxonomy" id="931172"/>
    <lineage>
        <taxon>Eukaryota</taxon>
        <taxon>Metazoa</taxon>
        <taxon>Ecdysozoa</taxon>
        <taxon>Arthropoda</taxon>
        <taxon>Chelicerata</taxon>
        <taxon>Arachnida</taxon>
        <taxon>Araneae</taxon>
        <taxon>Araneomorphae</taxon>
        <taxon>Entelegynae</taxon>
        <taxon>Araneoidea</taxon>
        <taxon>Linyphiidae</taxon>
        <taxon>Erigoninae</taxon>
        <taxon>Oedothorax</taxon>
    </lineage>
</organism>
<name>A0AAV6U0P3_9ARAC</name>
<dbReference type="PANTHER" id="PTHR21437">
    <property type="entry name" value="WIDE AWAKE"/>
    <property type="match status" value="1"/>
</dbReference>
<dbReference type="SUPFAM" id="SSF49265">
    <property type="entry name" value="Fibronectin type III"/>
    <property type="match status" value="1"/>
</dbReference>
<evidence type="ECO:0000313" key="4">
    <source>
        <dbReference type="EMBL" id="KAG8178002.1"/>
    </source>
</evidence>
<dbReference type="GO" id="GO:0000132">
    <property type="term" value="P:establishment of mitotic spindle orientation"/>
    <property type="evidence" value="ECO:0007669"/>
    <property type="project" value="TreeGrafter"/>
</dbReference>
<dbReference type="InterPro" id="IPR000159">
    <property type="entry name" value="RA_dom"/>
</dbReference>
<dbReference type="GO" id="GO:0061172">
    <property type="term" value="P:regulation of establishment of bipolar cell polarity"/>
    <property type="evidence" value="ECO:0007669"/>
    <property type="project" value="TreeGrafter"/>
</dbReference>
<comment type="caution">
    <text evidence="4">The sequence shown here is derived from an EMBL/GenBank/DDBJ whole genome shotgun (WGS) entry which is preliminary data.</text>
</comment>
<dbReference type="PROSITE" id="PS50853">
    <property type="entry name" value="FN3"/>
    <property type="match status" value="1"/>
</dbReference>
<dbReference type="PROSITE" id="PS50200">
    <property type="entry name" value="RA"/>
    <property type="match status" value="1"/>
</dbReference>
<feature type="domain" description="Ras-associating" evidence="2">
    <location>
        <begin position="845"/>
        <end position="946"/>
    </location>
</feature>
<dbReference type="InterPro" id="IPR036116">
    <property type="entry name" value="FN3_sf"/>
</dbReference>
<dbReference type="InterPro" id="IPR013783">
    <property type="entry name" value="Ig-like_fold"/>
</dbReference>
<evidence type="ECO:0008006" key="6">
    <source>
        <dbReference type="Google" id="ProtNLM"/>
    </source>
</evidence>
<dbReference type="Proteomes" id="UP000827092">
    <property type="component" value="Unassembled WGS sequence"/>
</dbReference>
<dbReference type="PANTHER" id="PTHR21437:SF1">
    <property type="entry name" value="WIDE AWAKE"/>
    <property type="match status" value="1"/>
</dbReference>
<proteinExistence type="predicted"/>
<dbReference type="Pfam" id="PF00041">
    <property type="entry name" value="fn3"/>
    <property type="match status" value="1"/>
</dbReference>
<dbReference type="EMBL" id="JAFNEN010000727">
    <property type="protein sequence ID" value="KAG8178002.1"/>
    <property type="molecule type" value="Genomic_DNA"/>
</dbReference>
<dbReference type="CDD" id="cd00063">
    <property type="entry name" value="FN3"/>
    <property type="match status" value="1"/>
</dbReference>
<dbReference type="AlphaFoldDB" id="A0AAV6U0P3"/>
<evidence type="ECO:0000313" key="5">
    <source>
        <dbReference type="Proteomes" id="UP000827092"/>
    </source>
</evidence>
<dbReference type="InterPro" id="IPR039269">
    <property type="entry name" value="ANKFN1"/>
</dbReference>
<reference evidence="4 5" key="1">
    <citation type="journal article" date="2022" name="Nat. Ecol. Evol.">
        <title>A masculinizing supergene underlies an exaggerated male reproductive morph in a spider.</title>
        <authorList>
            <person name="Hendrickx F."/>
            <person name="De Corte Z."/>
            <person name="Sonet G."/>
            <person name="Van Belleghem S.M."/>
            <person name="Kostlbacher S."/>
            <person name="Vangestel C."/>
        </authorList>
    </citation>
    <scope>NUCLEOTIDE SEQUENCE [LARGE SCALE GENOMIC DNA]</scope>
    <source>
        <strain evidence="4">W744_W776</strain>
    </source>
</reference>
<accession>A0AAV6U0P3</accession>
<sequence>MRLGAKRSHTYNVNADGFTSLDLAVMTTNVAMVQLLQSHGASESPKFPCRESRSQHLQNLVKEANRCVDDLGTCVLSAATNGSLSAALLKEKERQLSLWQRRHQLLKRMKTGFDHLRPPDPPLSVQLEVVGTRSLKVKFSEPETAHEECSIVTKYKVEWSCYEDFSVLSGCVELPDVQRPELVIPDLTQGTTYFVRVAAGNGKGFSEWKSASPLSATPSCWRDVEGKVPRSAGRMGKLDDLFHQIINSRPGYASEIRDLSETPQQQRRQVRKSIKHLFTSAPKFQKNMKRGVFLACLLYHEDRIIVTAEDTLPILEVDETFPSPLHTDFHWLMKVACTWEDVKTLRQDMEKSHSSSNVHFRSKLLQAAEQMQGALGLQDLGQLYYLPLKDSEGTTVLCTVKHIQDPKTMVTLSVRWLPLYKIQRKRANNSDSNGDNPGINDMLMDSLQEMIHYSQVSNKPLSRGLYVGYMKLKSSVDAIRVVVPRITPNVLPHAKIRDNPHVSCEEWQWFKSLANGNLPVGPTEVQMKFQKALSLATKQLLTELDVPENVVDLHRYYDVEVIELSDNVSFLLVLPPVDSVCSVPGQCDEITSRPDCTPLPIQIFEMIHMTTYQPNFITRYSRLSSILEMDNILAHHAHREAFSSTELSEAKSRLNQLQEFQTQVDNMWRAIRWIMDVLTFARDKQGSNGVLLKDIWTNASSPDSPKFSSAQQQPQIPVDSNRFSPIQSLKFLNTEKRQIRRCSSTSRLQINCHTEDVSMNSDIMNGGSKAYSAERLFDSNHRRSSVRSSFAGGSLKSFSSADINLDNHCRLSATSKDSSCYSNEEDNCCETTTVIDGLCQTTTDNSEVLRVYADYDTGLPSGYSVLLYCTPLTTARDVVVCTVKQLNTAVRVKGKQGPIYDDAQVQGFCLVVSAGTRERCLGDDFQPMKLQGPWLKGKLYVRRKSSVLENGEEDN</sequence>
<keyword evidence="5" id="KW-1185">Reference proteome</keyword>
<feature type="compositionally biased region" description="Polar residues" evidence="1">
    <location>
        <begin position="702"/>
        <end position="715"/>
    </location>
</feature>
<feature type="region of interest" description="Disordered" evidence="1">
    <location>
        <begin position="702"/>
        <end position="721"/>
    </location>
</feature>
<evidence type="ECO:0000256" key="1">
    <source>
        <dbReference type="SAM" id="MobiDB-lite"/>
    </source>
</evidence>
<dbReference type="InterPro" id="IPR003961">
    <property type="entry name" value="FN3_dom"/>
</dbReference>
<dbReference type="Gene3D" id="2.60.40.10">
    <property type="entry name" value="Immunoglobulins"/>
    <property type="match status" value="1"/>
</dbReference>
<protein>
    <recommendedName>
        <fullName evidence="6">Ankyrin repeat and fibronectin type-III domain-containing protein 1</fullName>
    </recommendedName>
</protein>
<feature type="domain" description="Fibronectin type-III" evidence="3">
    <location>
        <begin position="121"/>
        <end position="220"/>
    </location>
</feature>
<evidence type="ECO:0000259" key="3">
    <source>
        <dbReference type="PROSITE" id="PS50853"/>
    </source>
</evidence>
<dbReference type="SMART" id="SM00060">
    <property type="entry name" value="FN3"/>
    <property type="match status" value="1"/>
</dbReference>
<dbReference type="GO" id="GO:0005819">
    <property type="term" value="C:spindle"/>
    <property type="evidence" value="ECO:0007669"/>
    <property type="project" value="TreeGrafter"/>
</dbReference>
<evidence type="ECO:0000259" key="2">
    <source>
        <dbReference type="PROSITE" id="PS50200"/>
    </source>
</evidence>
<dbReference type="CDD" id="cd17117">
    <property type="entry name" value="RA_ANKFN1_like"/>
    <property type="match status" value="1"/>
</dbReference>
<dbReference type="GO" id="GO:0007165">
    <property type="term" value="P:signal transduction"/>
    <property type="evidence" value="ECO:0007669"/>
    <property type="project" value="InterPro"/>
</dbReference>